<feature type="chain" id="PRO_5017398305" evidence="2">
    <location>
        <begin position="30"/>
        <end position="140"/>
    </location>
</feature>
<keyword evidence="5" id="KW-1185">Reference proteome</keyword>
<dbReference type="GeneTree" id="ENSGT00940000174809"/>
<evidence type="ECO:0000256" key="2">
    <source>
        <dbReference type="SAM" id="SignalP"/>
    </source>
</evidence>
<reference evidence="4" key="2">
    <citation type="submission" date="2025-09" db="UniProtKB">
        <authorList>
            <consortium name="Ensembl"/>
        </authorList>
    </citation>
    <scope>IDENTIFICATION</scope>
</reference>
<evidence type="ECO:0000256" key="1">
    <source>
        <dbReference type="ARBA" id="ARBA00022514"/>
    </source>
</evidence>
<sequence>MAPRGMITVTTALFCIILGLLISAPATCSQNSKICCTRYRRSPVPIQRIKGYREQPVTENCRIEAIIFYMPDKIEVCATQEDAWVRRALALLSSKLRRMSKAGSAAAEAKKKSGNLSLNNGSGSFVNTTEMFLNNTQSFY</sequence>
<dbReference type="STRING" id="41447.ENSSDUP00000020275"/>
<evidence type="ECO:0000313" key="4">
    <source>
        <dbReference type="Ensembl" id="ENSSDUP00000020275.1"/>
    </source>
</evidence>
<dbReference type="Pfam" id="PF00048">
    <property type="entry name" value="IL8"/>
    <property type="match status" value="1"/>
</dbReference>
<dbReference type="PANTHER" id="PTHR12015:SF108">
    <property type="entry name" value="C-C MOTIF CHEMOKINE 20"/>
    <property type="match status" value="1"/>
</dbReference>
<feature type="domain" description="Chemokine interleukin-8-like" evidence="3">
    <location>
        <begin position="32"/>
        <end position="92"/>
    </location>
</feature>
<dbReference type="RefSeq" id="XP_022610989.1">
    <property type="nucleotide sequence ID" value="XM_022755268.1"/>
</dbReference>
<protein>
    <submittedName>
        <fullName evidence="4">C-C motif chemokine 20-like</fullName>
    </submittedName>
</protein>
<dbReference type="GO" id="GO:0005615">
    <property type="term" value="C:extracellular space"/>
    <property type="evidence" value="ECO:0007669"/>
    <property type="project" value="UniProtKB-KW"/>
</dbReference>
<reference evidence="4" key="1">
    <citation type="submission" date="2025-08" db="UniProtKB">
        <authorList>
            <consortium name="Ensembl"/>
        </authorList>
    </citation>
    <scope>IDENTIFICATION</scope>
</reference>
<dbReference type="SUPFAM" id="SSF54117">
    <property type="entry name" value="Interleukin 8-like chemokines"/>
    <property type="match status" value="1"/>
</dbReference>
<accession>A0A3B4UR83</accession>
<dbReference type="AlphaFoldDB" id="A0A3B4UR83"/>
<organism evidence="4 5">
    <name type="scientific">Seriola dumerili</name>
    <name type="common">Greater amberjack</name>
    <name type="synonym">Caranx dumerili</name>
    <dbReference type="NCBI Taxonomy" id="41447"/>
    <lineage>
        <taxon>Eukaryota</taxon>
        <taxon>Metazoa</taxon>
        <taxon>Chordata</taxon>
        <taxon>Craniata</taxon>
        <taxon>Vertebrata</taxon>
        <taxon>Euteleostomi</taxon>
        <taxon>Actinopterygii</taxon>
        <taxon>Neopterygii</taxon>
        <taxon>Teleostei</taxon>
        <taxon>Neoteleostei</taxon>
        <taxon>Acanthomorphata</taxon>
        <taxon>Carangaria</taxon>
        <taxon>Carangiformes</taxon>
        <taxon>Carangidae</taxon>
        <taxon>Seriola</taxon>
    </lineage>
</organism>
<proteinExistence type="predicted"/>
<dbReference type="Gene3D" id="2.40.50.40">
    <property type="match status" value="1"/>
</dbReference>
<dbReference type="GO" id="GO:0006955">
    <property type="term" value="P:immune response"/>
    <property type="evidence" value="ECO:0007669"/>
    <property type="project" value="InterPro"/>
</dbReference>
<name>A0A3B4UR83_SERDU</name>
<dbReference type="Proteomes" id="UP000261420">
    <property type="component" value="Unplaced"/>
</dbReference>
<feature type="signal peptide" evidence="2">
    <location>
        <begin position="1"/>
        <end position="29"/>
    </location>
</feature>
<dbReference type="InterPro" id="IPR001811">
    <property type="entry name" value="Chemokine_IL8-like_dom"/>
</dbReference>
<evidence type="ECO:0000259" key="3">
    <source>
        <dbReference type="SMART" id="SM00199"/>
    </source>
</evidence>
<dbReference type="KEGG" id="sdu:111229094"/>
<keyword evidence="2" id="KW-0732">Signal</keyword>
<dbReference type="InterPro" id="IPR036048">
    <property type="entry name" value="Interleukin_8-like_sf"/>
</dbReference>
<dbReference type="PANTHER" id="PTHR12015">
    <property type="entry name" value="SMALL INDUCIBLE CYTOKINE A"/>
    <property type="match status" value="1"/>
</dbReference>
<dbReference type="Ensembl" id="ENSSDUT00000020636.1">
    <property type="protein sequence ID" value="ENSSDUP00000020275.1"/>
    <property type="gene ID" value="ENSSDUG00000014732.1"/>
</dbReference>
<dbReference type="GeneID" id="111229094"/>
<dbReference type="GO" id="GO:0008009">
    <property type="term" value="F:chemokine activity"/>
    <property type="evidence" value="ECO:0007669"/>
    <property type="project" value="InterPro"/>
</dbReference>
<evidence type="ECO:0000313" key="5">
    <source>
        <dbReference type="Proteomes" id="UP000261420"/>
    </source>
</evidence>
<dbReference type="SMART" id="SM00199">
    <property type="entry name" value="SCY"/>
    <property type="match status" value="1"/>
</dbReference>
<dbReference type="InterPro" id="IPR039809">
    <property type="entry name" value="Chemokine_b/g/d"/>
</dbReference>
<keyword evidence="1" id="KW-0202">Cytokine</keyword>